<keyword evidence="3" id="KW-1185">Reference proteome</keyword>
<organism evidence="2 3">
    <name type="scientific">Paenibacillus phyllosphaerae</name>
    <dbReference type="NCBI Taxonomy" id="274593"/>
    <lineage>
        <taxon>Bacteria</taxon>
        <taxon>Bacillati</taxon>
        <taxon>Bacillota</taxon>
        <taxon>Bacilli</taxon>
        <taxon>Bacillales</taxon>
        <taxon>Paenibacillaceae</taxon>
        <taxon>Paenibacillus</taxon>
    </lineage>
</organism>
<evidence type="ECO:0000313" key="3">
    <source>
        <dbReference type="Proteomes" id="UP000570361"/>
    </source>
</evidence>
<evidence type="ECO:0000313" key="2">
    <source>
        <dbReference type="EMBL" id="MBB3109703.1"/>
    </source>
</evidence>
<dbReference type="Proteomes" id="UP000570361">
    <property type="component" value="Unassembled WGS sequence"/>
</dbReference>
<proteinExistence type="predicted"/>
<protein>
    <submittedName>
        <fullName evidence="2">Uncharacterized protein</fullName>
    </submittedName>
</protein>
<keyword evidence="1" id="KW-0472">Membrane</keyword>
<keyword evidence="1" id="KW-1133">Transmembrane helix</keyword>
<comment type="caution">
    <text evidence="2">The sequence shown here is derived from an EMBL/GenBank/DDBJ whole genome shotgun (WGS) entry which is preliminary data.</text>
</comment>
<evidence type="ECO:0000256" key="1">
    <source>
        <dbReference type="SAM" id="Phobius"/>
    </source>
</evidence>
<feature type="transmembrane region" description="Helical" evidence="1">
    <location>
        <begin position="65"/>
        <end position="86"/>
    </location>
</feature>
<name>A0A7W5AVY4_9BACL</name>
<accession>A0A7W5AVY4</accession>
<sequence>MRTCVRFREGRDGQLSLNRTIVKKTFKFLSAVLRFKSRCTPFFYPLYSIKLSAVLRSILCTPSVYPLYSILSAVLHFSILCTPYYYPLYSVLSCLLHISILSTPFAKSFFVC</sequence>
<dbReference type="EMBL" id="JACHXK010000003">
    <property type="protein sequence ID" value="MBB3109703.1"/>
    <property type="molecule type" value="Genomic_DNA"/>
</dbReference>
<gene>
    <name evidence="2" type="ORF">FHS18_001766</name>
</gene>
<keyword evidence="1" id="KW-0812">Transmembrane</keyword>
<dbReference type="AlphaFoldDB" id="A0A7W5AVY4"/>
<reference evidence="2 3" key="1">
    <citation type="submission" date="2020-08" db="EMBL/GenBank/DDBJ databases">
        <title>Genomic Encyclopedia of Type Strains, Phase III (KMG-III): the genomes of soil and plant-associated and newly described type strains.</title>
        <authorList>
            <person name="Whitman W."/>
        </authorList>
    </citation>
    <scope>NUCLEOTIDE SEQUENCE [LARGE SCALE GENOMIC DNA]</scope>
    <source>
        <strain evidence="2 3">CECT 5862</strain>
    </source>
</reference>